<proteinExistence type="inferred from homology"/>
<evidence type="ECO:0000313" key="7">
    <source>
        <dbReference type="EMBL" id="AXK60986.1"/>
    </source>
</evidence>
<evidence type="ECO:0000256" key="5">
    <source>
        <dbReference type="RuleBase" id="RU003816"/>
    </source>
</evidence>
<evidence type="ECO:0000256" key="3">
    <source>
        <dbReference type="ARBA" id="ARBA00023274"/>
    </source>
</evidence>
<evidence type="ECO:0000256" key="2">
    <source>
        <dbReference type="ARBA" id="ARBA00022980"/>
    </source>
</evidence>
<dbReference type="NCBIfam" id="NF001099">
    <property type="entry name" value="PRK00132.1"/>
    <property type="match status" value="1"/>
</dbReference>
<dbReference type="KEGG" id="cdes:C0J27_04610"/>
<dbReference type="InterPro" id="IPR020574">
    <property type="entry name" value="Ribosomal_uS9_CS"/>
</dbReference>
<reference evidence="7 8" key="1">
    <citation type="submission" date="2017-12" db="EMBL/GenBank/DDBJ databases">
        <title>Chromulinavorax destructans is a abundant pathogen of dominant heterotrophic picoflagllates.</title>
        <authorList>
            <person name="Deeg C.M."/>
            <person name="Zimmer M."/>
            <person name="Suttle C.A."/>
        </authorList>
    </citation>
    <scope>NUCLEOTIDE SEQUENCE [LARGE SCALE GENOMIC DNA]</scope>
    <source>
        <strain evidence="7 8">SeV1</strain>
    </source>
</reference>
<evidence type="ECO:0000256" key="1">
    <source>
        <dbReference type="ARBA" id="ARBA00005251"/>
    </source>
</evidence>
<dbReference type="GO" id="GO:0003735">
    <property type="term" value="F:structural constituent of ribosome"/>
    <property type="evidence" value="ECO:0007669"/>
    <property type="project" value="InterPro"/>
</dbReference>
<sequence>MTIASTAKTATTSAKPRPSASKKTVKNAPIASGTGRRKSAVARVWLRKGKGTMLINGRDFNEYFTVLSANEEGRSSFERFQITEGILADVNVKGGGYTAQASAVKLGVARALLMLDETLRPELRKLGFLTVDAREKERKKPGQKGARAKFQFTKR</sequence>
<dbReference type="PANTHER" id="PTHR21569:SF1">
    <property type="entry name" value="SMALL RIBOSOMAL SUBUNIT PROTEIN US9M"/>
    <property type="match status" value="1"/>
</dbReference>
<dbReference type="GO" id="GO:0006412">
    <property type="term" value="P:translation"/>
    <property type="evidence" value="ECO:0007669"/>
    <property type="project" value="InterPro"/>
</dbReference>
<dbReference type="Pfam" id="PF00380">
    <property type="entry name" value="Ribosomal_S9"/>
    <property type="match status" value="1"/>
</dbReference>
<accession>A0A345ZCG9</accession>
<dbReference type="EMBL" id="CP025544">
    <property type="protein sequence ID" value="AXK60986.1"/>
    <property type="molecule type" value="Genomic_DNA"/>
</dbReference>
<name>A0A345ZCG9_9BACT</name>
<evidence type="ECO:0000256" key="6">
    <source>
        <dbReference type="SAM" id="MobiDB-lite"/>
    </source>
</evidence>
<dbReference type="PANTHER" id="PTHR21569">
    <property type="entry name" value="RIBOSOMAL PROTEIN S9"/>
    <property type="match status" value="1"/>
</dbReference>
<dbReference type="PROSITE" id="PS00360">
    <property type="entry name" value="RIBOSOMAL_S9"/>
    <property type="match status" value="1"/>
</dbReference>
<gene>
    <name evidence="7" type="ORF">C0J27_04610</name>
</gene>
<feature type="compositionally biased region" description="Low complexity" evidence="6">
    <location>
        <begin position="1"/>
        <end position="15"/>
    </location>
</feature>
<keyword evidence="3 4" id="KW-0687">Ribonucleoprotein</keyword>
<dbReference type="FunFam" id="3.30.230.10:FF:000001">
    <property type="entry name" value="30S ribosomal protein S9"/>
    <property type="match status" value="1"/>
</dbReference>
<dbReference type="GO" id="GO:0005737">
    <property type="term" value="C:cytoplasm"/>
    <property type="evidence" value="ECO:0007669"/>
    <property type="project" value="UniProtKB-ARBA"/>
</dbReference>
<evidence type="ECO:0000256" key="4">
    <source>
        <dbReference type="RuleBase" id="RU003815"/>
    </source>
</evidence>
<dbReference type="InterPro" id="IPR014721">
    <property type="entry name" value="Ribsml_uS5_D2-typ_fold_subgr"/>
</dbReference>
<dbReference type="SUPFAM" id="SSF54211">
    <property type="entry name" value="Ribosomal protein S5 domain 2-like"/>
    <property type="match status" value="1"/>
</dbReference>
<dbReference type="Gene3D" id="3.30.230.10">
    <property type="match status" value="1"/>
</dbReference>
<dbReference type="OrthoDB" id="9803965at2"/>
<keyword evidence="2 4" id="KW-0689">Ribosomal protein</keyword>
<comment type="similarity">
    <text evidence="1 4">Belongs to the universal ribosomal protein uS9 family.</text>
</comment>
<dbReference type="InterPro" id="IPR023035">
    <property type="entry name" value="Ribosomal_uS9_bac/plastid"/>
</dbReference>
<organism evidence="7 8">
    <name type="scientific">Candidatus Chromulinivorax destructor</name>
    <dbReference type="NCBI Taxonomy" id="2066483"/>
    <lineage>
        <taxon>Bacteria</taxon>
        <taxon>Candidatus Babelota</taxon>
        <taxon>Candidatus Babeliae</taxon>
        <taxon>Candidatus Babeliales</taxon>
        <taxon>Candidatus Chromulinivoraceae</taxon>
        <taxon>Candidatus Chromulinivorax</taxon>
    </lineage>
</organism>
<dbReference type="GO" id="GO:0003723">
    <property type="term" value="F:RNA binding"/>
    <property type="evidence" value="ECO:0007669"/>
    <property type="project" value="TreeGrafter"/>
</dbReference>
<keyword evidence="8" id="KW-1185">Reference proteome</keyword>
<evidence type="ECO:0000313" key="8">
    <source>
        <dbReference type="Proteomes" id="UP000254834"/>
    </source>
</evidence>
<dbReference type="Proteomes" id="UP000254834">
    <property type="component" value="Chromosome"/>
</dbReference>
<dbReference type="RefSeq" id="WP_115586001.1">
    <property type="nucleotide sequence ID" value="NZ_CP025544.1"/>
</dbReference>
<dbReference type="GO" id="GO:0015935">
    <property type="term" value="C:small ribosomal subunit"/>
    <property type="evidence" value="ECO:0007669"/>
    <property type="project" value="UniProtKB-ARBA"/>
</dbReference>
<protein>
    <recommendedName>
        <fullName evidence="5">30S ribosomal protein S9</fullName>
    </recommendedName>
</protein>
<dbReference type="InterPro" id="IPR020568">
    <property type="entry name" value="Ribosomal_Su5_D2-typ_SF"/>
</dbReference>
<dbReference type="InterPro" id="IPR000754">
    <property type="entry name" value="Ribosomal_uS9"/>
</dbReference>
<feature type="region of interest" description="Disordered" evidence="6">
    <location>
        <begin position="1"/>
        <end position="34"/>
    </location>
</feature>
<dbReference type="AlphaFoldDB" id="A0A345ZCG9"/>